<evidence type="ECO:0000313" key="3">
    <source>
        <dbReference type="Proteomes" id="UP000032266"/>
    </source>
</evidence>
<dbReference type="OrthoDB" id="9803751at2"/>
<proteinExistence type="predicted"/>
<organism evidence="2 3">
    <name type="scientific">Gynuella sunshinyii YC6258</name>
    <dbReference type="NCBI Taxonomy" id="1445510"/>
    <lineage>
        <taxon>Bacteria</taxon>
        <taxon>Pseudomonadati</taxon>
        <taxon>Pseudomonadota</taxon>
        <taxon>Gammaproteobacteria</taxon>
        <taxon>Oceanospirillales</taxon>
        <taxon>Saccharospirillaceae</taxon>
        <taxon>Gynuella</taxon>
    </lineage>
</organism>
<evidence type="ECO:0000259" key="1">
    <source>
        <dbReference type="Pfam" id="PF00884"/>
    </source>
</evidence>
<evidence type="ECO:0000313" key="2">
    <source>
        <dbReference type="EMBL" id="AJQ95349.1"/>
    </source>
</evidence>
<dbReference type="Pfam" id="PF00884">
    <property type="entry name" value="Sulfatase"/>
    <property type="match status" value="1"/>
</dbReference>
<feature type="domain" description="Sulfatase N-terminal" evidence="1">
    <location>
        <begin position="13"/>
        <end position="257"/>
    </location>
</feature>
<dbReference type="InterPro" id="IPR017850">
    <property type="entry name" value="Alkaline_phosphatase_core_sf"/>
</dbReference>
<dbReference type="STRING" id="1445510.YC6258_03313"/>
<dbReference type="Proteomes" id="UP000032266">
    <property type="component" value="Chromosome"/>
</dbReference>
<gene>
    <name evidence="2" type="ORF">YC6258_03313</name>
</gene>
<dbReference type="EMBL" id="CP007142">
    <property type="protein sequence ID" value="AJQ95349.1"/>
    <property type="molecule type" value="Genomic_DNA"/>
</dbReference>
<name>A0A0C5VY93_9GAMM</name>
<dbReference type="InterPro" id="IPR000917">
    <property type="entry name" value="Sulfatase_N"/>
</dbReference>
<accession>A0A0C5VY93</accession>
<protein>
    <submittedName>
        <fullName evidence="2">Uncharacterized protein of the AP superfamily</fullName>
    </submittedName>
</protein>
<dbReference type="InterPro" id="IPR047838">
    <property type="entry name" value="STM4013-like"/>
</dbReference>
<reference evidence="2 3" key="1">
    <citation type="submission" date="2014-01" db="EMBL/GenBank/DDBJ databases">
        <title>Full genme sequencing of cellulolytic bacterium Gynuella sunshinyii YC6258T gen. nov., sp. nov.</title>
        <authorList>
            <person name="Khan H."/>
            <person name="Chung E.J."/>
            <person name="Chung Y.R."/>
        </authorList>
    </citation>
    <scope>NUCLEOTIDE SEQUENCE [LARGE SCALE GENOMIC DNA]</scope>
    <source>
        <strain evidence="2 3">YC6258</strain>
    </source>
</reference>
<sequence>MLDMNHLAGKTDIVLITLDTLRFDVAEQQLKSGNLPVMNQFFDCWEKRHAPGSFTYSSHQAMFAGFFPTPYDNPKAPRLMALEFPGSETQNVKTLTFQSANIVQGLQSIGYNTMCIGGVGFFNQLTPLGSVMPSLFEHSHWQPEFGVTSPDSTQNQIDYCINQIQQIPPSQRVFLFLNVSAIHQPNHYYLPDKQRDDLESHAAALRYVDHALENLFTFFGTRSDTIFIVCSDHGTAYGEDNYHGHRLAHESVWTVPYVEFLLPKSQD</sequence>
<dbReference type="NCBIfam" id="NF038075">
    <property type="entry name" value="fam_STM4013"/>
    <property type="match status" value="1"/>
</dbReference>
<dbReference type="KEGG" id="gsn:YC6258_03313"/>
<keyword evidence="3" id="KW-1185">Reference proteome</keyword>
<dbReference type="RefSeq" id="WP_044617673.1">
    <property type="nucleotide sequence ID" value="NZ_CP007142.1"/>
</dbReference>
<dbReference type="PATRIC" id="fig|1445510.3.peg.3276"/>
<dbReference type="AlphaFoldDB" id="A0A0C5VY93"/>
<dbReference type="Gene3D" id="3.40.720.10">
    <property type="entry name" value="Alkaline Phosphatase, subunit A"/>
    <property type="match status" value="1"/>
</dbReference>
<dbReference type="HOGENOM" id="CLU_075524_0_0_6"/>
<dbReference type="SUPFAM" id="SSF53649">
    <property type="entry name" value="Alkaline phosphatase-like"/>
    <property type="match status" value="1"/>
</dbReference>